<dbReference type="GO" id="GO:0047429">
    <property type="term" value="F:nucleoside triphosphate diphosphatase activity"/>
    <property type="evidence" value="ECO:0000318"/>
    <property type="project" value="GO_Central"/>
</dbReference>
<dbReference type="InterPro" id="IPR011551">
    <property type="entry name" value="NTP_PyrPHydrolase_MazG"/>
</dbReference>
<sequence length="398" mass="44282">MNNAFSTLLDVAIARGLIDPVSMQVFAIDSVLQSPPLPAAQKVLPWVEEQKLGRYQPPRLPYPLARHTPALIWGSAASFNVGLLAAVLGERYPDHHPLTIITLPGDTVHSCQLRDLPTVSLSDAQMVALVVPALPLADDRRGFERLQWVVSRLLGPDGCPWDVRQTHQSLRQHLIAEVYEAVEALDTGNMTELCEELGDVLLQVFVHSEMARQVGTFTIEDVIQTVADKLVFRHPHVFATTEVDGPEQVLRNWYQLKAQEQAAKGKVRNSALDGVPAALPALMMAQEFSRKAIRVGFTWHDLDQVWAKVTEELHELRTAADPAAQQAELGDLLFALATLAHWLKLDAEIALRDAAMRYKQRFQFVEQMAAQSGRALQDCSLAEMMAWWAEAKTLGNGW</sequence>
<dbReference type="FunFam" id="1.10.287.1080:FF:000001">
    <property type="entry name" value="Nucleoside triphosphate pyrophosphohydrolase"/>
    <property type="match status" value="1"/>
</dbReference>
<dbReference type="EnsemblBacteria" id="ABY36262">
    <property type="protein sequence ID" value="ABY36262"/>
    <property type="gene ID" value="Caur_3063"/>
</dbReference>
<evidence type="ECO:0000259" key="1">
    <source>
        <dbReference type="Pfam" id="PF03819"/>
    </source>
</evidence>
<dbReference type="NCBIfam" id="TIGR00444">
    <property type="entry name" value="mazG"/>
    <property type="match status" value="1"/>
</dbReference>
<feature type="domain" description="NTP pyrophosphohydrolase MazG-like" evidence="1">
    <location>
        <begin position="165"/>
        <end position="238"/>
    </location>
</feature>
<dbReference type="HOGENOM" id="CLU_038356_2_1_0"/>
<dbReference type="PANTHER" id="PTHR30522">
    <property type="entry name" value="NUCLEOSIDE TRIPHOSPHATE PYROPHOSPHOHYDROLASE"/>
    <property type="match status" value="1"/>
</dbReference>
<dbReference type="GO" id="GO:0046081">
    <property type="term" value="P:dUTP catabolic process"/>
    <property type="evidence" value="ECO:0000318"/>
    <property type="project" value="GO_Central"/>
</dbReference>
<accession>A9WGU6</accession>
<dbReference type="Pfam" id="PF03819">
    <property type="entry name" value="MazG"/>
    <property type="match status" value="1"/>
</dbReference>
<dbReference type="eggNOG" id="COG3956">
    <property type="taxonomic scope" value="Bacteria"/>
</dbReference>
<dbReference type="CDD" id="cd11528">
    <property type="entry name" value="NTP-PPase_MazG_Nterm"/>
    <property type="match status" value="1"/>
</dbReference>
<dbReference type="KEGG" id="cau:Caur_3063"/>
<dbReference type="SUPFAM" id="SSF101386">
    <property type="entry name" value="all-alpha NTP pyrophosphatases"/>
    <property type="match status" value="2"/>
</dbReference>
<dbReference type="InterPro" id="IPR048015">
    <property type="entry name" value="NTP-PPase_MazG-like_N"/>
</dbReference>
<dbReference type="InterPro" id="IPR004518">
    <property type="entry name" value="MazG-like_dom"/>
</dbReference>
<keyword evidence="3" id="KW-1185">Reference proteome</keyword>
<dbReference type="EMBL" id="CP000909">
    <property type="protein sequence ID" value="ABY36262.1"/>
    <property type="molecule type" value="Genomic_DNA"/>
</dbReference>
<dbReference type="CDD" id="cd11529">
    <property type="entry name" value="NTP-PPase_MazG_Cterm"/>
    <property type="match status" value="1"/>
</dbReference>
<dbReference type="NCBIfam" id="NF007113">
    <property type="entry name" value="PRK09562.1"/>
    <property type="match status" value="1"/>
</dbReference>
<dbReference type="FunCoup" id="A9WGU6">
    <property type="interactions" value="121"/>
</dbReference>
<gene>
    <name evidence="2" type="ordered locus">Caur_3063</name>
</gene>
<evidence type="ECO:0000313" key="3">
    <source>
        <dbReference type="Proteomes" id="UP000002008"/>
    </source>
</evidence>
<name>A9WGU6_CHLAA</name>
<dbReference type="PANTHER" id="PTHR30522:SF0">
    <property type="entry name" value="NUCLEOSIDE TRIPHOSPHATE PYROPHOSPHOHYDROLASE"/>
    <property type="match status" value="1"/>
</dbReference>
<dbReference type="GO" id="GO:0046061">
    <property type="term" value="P:dATP catabolic process"/>
    <property type="evidence" value="ECO:0000318"/>
    <property type="project" value="GO_Central"/>
</dbReference>
<dbReference type="GO" id="GO:0006203">
    <property type="term" value="P:dGTP catabolic process"/>
    <property type="evidence" value="ECO:0000318"/>
    <property type="project" value="GO_Central"/>
</dbReference>
<dbReference type="GO" id="GO:0006950">
    <property type="term" value="P:response to stress"/>
    <property type="evidence" value="ECO:0007669"/>
    <property type="project" value="UniProtKB-ARBA"/>
</dbReference>
<dbReference type="RefSeq" id="WP_012258915.1">
    <property type="nucleotide sequence ID" value="NC_010175.1"/>
</dbReference>
<dbReference type="STRING" id="324602.Caur_3063"/>
<dbReference type="InParanoid" id="A9WGU6"/>
<reference evidence="3" key="1">
    <citation type="journal article" date="2011" name="BMC Genomics">
        <title>Complete genome sequence of the filamentous anoxygenic phototrophic bacterium Chloroflexus aurantiacus.</title>
        <authorList>
            <person name="Tang K.H."/>
            <person name="Barry K."/>
            <person name="Chertkov O."/>
            <person name="Dalin E."/>
            <person name="Han C.S."/>
            <person name="Hauser L.J."/>
            <person name="Honchak B.M."/>
            <person name="Karbach L.E."/>
            <person name="Land M.L."/>
            <person name="Lapidus A."/>
            <person name="Larimer F.W."/>
            <person name="Mikhailova N."/>
            <person name="Pitluck S."/>
            <person name="Pierson B.K."/>
            <person name="Blankenship R.E."/>
        </authorList>
    </citation>
    <scope>NUCLEOTIDE SEQUENCE [LARGE SCALE GENOMIC DNA]</scope>
    <source>
        <strain evidence="3">ATCC 29366 / DSM 635 / J-10-fl</strain>
    </source>
</reference>
<proteinExistence type="predicted"/>
<dbReference type="InterPro" id="IPR048011">
    <property type="entry name" value="NTP-PPase_MazG-like_C"/>
</dbReference>
<dbReference type="GO" id="GO:0046052">
    <property type="term" value="P:UTP catabolic process"/>
    <property type="evidence" value="ECO:0000318"/>
    <property type="project" value="GO_Central"/>
</dbReference>
<dbReference type="PATRIC" id="fig|324602.8.peg.3466"/>
<dbReference type="GO" id="GO:0046076">
    <property type="term" value="P:dTTP catabolic process"/>
    <property type="evidence" value="ECO:0000318"/>
    <property type="project" value="GO_Central"/>
</dbReference>
<dbReference type="AlphaFoldDB" id="A9WGU6"/>
<organism evidence="2 3">
    <name type="scientific">Chloroflexus aurantiacus (strain ATCC 29366 / DSM 635 / J-10-fl)</name>
    <dbReference type="NCBI Taxonomy" id="324602"/>
    <lineage>
        <taxon>Bacteria</taxon>
        <taxon>Bacillati</taxon>
        <taxon>Chloroflexota</taxon>
        <taxon>Chloroflexia</taxon>
        <taxon>Chloroflexales</taxon>
        <taxon>Chloroflexineae</taxon>
        <taxon>Chloroflexaceae</taxon>
        <taxon>Chloroflexus</taxon>
    </lineage>
</organism>
<dbReference type="Gene3D" id="1.10.287.1080">
    <property type="entry name" value="MazG-like"/>
    <property type="match status" value="2"/>
</dbReference>
<dbReference type="Proteomes" id="UP000002008">
    <property type="component" value="Chromosome"/>
</dbReference>
<evidence type="ECO:0000313" key="2">
    <source>
        <dbReference type="EMBL" id="ABY36262.1"/>
    </source>
</evidence>
<dbReference type="GO" id="GO:0046047">
    <property type="term" value="P:TTP catabolic process"/>
    <property type="evidence" value="ECO:0000318"/>
    <property type="project" value="GO_Central"/>
</dbReference>
<protein>
    <submittedName>
        <fullName evidence="2">MazG family protein</fullName>
    </submittedName>
</protein>